<feature type="compositionally biased region" description="Basic and acidic residues" evidence="1">
    <location>
        <begin position="1"/>
        <end position="11"/>
    </location>
</feature>
<evidence type="ECO:0000313" key="3">
    <source>
        <dbReference type="Proteomes" id="UP000323000"/>
    </source>
</evidence>
<reference evidence="3" key="1">
    <citation type="journal article" date="2019" name="Gigascience">
        <title>De novo genome assembly of the endangered Acer yangbiense, a plant species with extremely small populations endemic to Yunnan Province, China.</title>
        <authorList>
            <person name="Yang J."/>
            <person name="Wariss H.M."/>
            <person name="Tao L."/>
            <person name="Zhang R."/>
            <person name="Yun Q."/>
            <person name="Hollingsworth P."/>
            <person name="Dao Z."/>
            <person name="Luo G."/>
            <person name="Guo H."/>
            <person name="Ma Y."/>
            <person name="Sun W."/>
        </authorList>
    </citation>
    <scope>NUCLEOTIDE SEQUENCE [LARGE SCALE GENOMIC DNA]</scope>
    <source>
        <strain evidence="3">cv. Malutang</strain>
    </source>
</reference>
<name>A0A5C7HT97_9ROSI</name>
<dbReference type="AlphaFoldDB" id="A0A5C7HT97"/>
<keyword evidence="3" id="KW-1185">Reference proteome</keyword>
<dbReference type="EMBL" id="VAHF01000006">
    <property type="protein sequence ID" value="TXG59412.1"/>
    <property type="molecule type" value="Genomic_DNA"/>
</dbReference>
<gene>
    <name evidence="2" type="ORF">EZV62_013985</name>
</gene>
<sequence>MAGERDVEEAGLKWVGPPHSSHTVKFPKEGPCIIRRRRNIVTEDISKLFVKRQVEPSSQ</sequence>
<protein>
    <submittedName>
        <fullName evidence="2">Uncharacterized protein</fullName>
    </submittedName>
</protein>
<evidence type="ECO:0000313" key="2">
    <source>
        <dbReference type="EMBL" id="TXG59412.1"/>
    </source>
</evidence>
<proteinExistence type="predicted"/>
<accession>A0A5C7HT97</accession>
<comment type="caution">
    <text evidence="2">The sequence shown here is derived from an EMBL/GenBank/DDBJ whole genome shotgun (WGS) entry which is preliminary data.</text>
</comment>
<organism evidence="2 3">
    <name type="scientific">Acer yangbiense</name>
    <dbReference type="NCBI Taxonomy" id="1000413"/>
    <lineage>
        <taxon>Eukaryota</taxon>
        <taxon>Viridiplantae</taxon>
        <taxon>Streptophyta</taxon>
        <taxon>Embryophyta</taxon>
        <taxon>Tracheophyta</taxon>
        <taxon>Spermatophyta</taxon>
        <taxon>Magnoliopsida</taxon>
        <taxon>eudicotyledons</taxon>
        <taxon>Gunneridae</taxon>
        <taxon>Pentapetalae</taxon>
        <taxon>rosids</taxon>
        <taxon>malvids</taxon>
        <taxon>Sapindales</taxon>
        <taxon>Sapindaceae</taxon>
        <taxon>Hippocastanoideae</taxon>
        <taxon>Acereae</taxon>
        <taxon>Acer</taxon>
    </lineage>
</organism>
<evidence type="ECO:0000256" key="1">
    <source>
        <dbReference type="SAM" id="MobiDB-lite"/>
    </source>
</evidence>
<feature type="region of interest" description="Disordered" evidence="1">
    <location>
        <begin position="1"/>
        <end position="23"/>
    </location>
</feature>
<dbReference type="Proteomes" id="UP000323000">
    <property type="component" value="Chromosome 6"/>
</dbReference>